<evidence type="ECO:0000259" key="4">
    <source>
        <dbReference type="PROSITE" id="PS51071"/>
    </source>
</evidence>
<dbReference type="KEGG" id="bko:CKF48_20900"/>
<dbReference type="SUPFAM" id="SSF46689">
    <property type="entry name" value="Homeodomain-like"/>
    <property type="match status" value="1"/>
</dbReference>
<evidence type="ECO:0000256" key="1">
    <source>
        <dbReference type="ARBA" id="ARBA00023015"/>
    </source>
</evidence>
<dbReference type="EMBL" id="CP022983">
    <property type="protein sequence ID" value="ASV69553.1"/>
    <property type="molecule type" value="Genomic_DNA"/>
</dbReference>
<evidence type="ECO:0000259" key="5">
    <source>
        <dbReference type="PROSITE" id="PS51464"/>
    </source>
</evidence>
<dbReference type="SUPFAM" id="SSF53697">
    <property type="entry name" value="SIS domain"/>
    <property type="match status" value="1"/>
</dbReference>
<gene>
    <name evidence="6" type="ORF">CKF48_20900</name>
</gene>
<dbReference type="Proteomes" id="UP000215137">
    <property type="component" value="Chromosome"/>
</dbReference>
<dbReference type="InterPro" id="IPR000281">
    <property type="entry name" value="HTH_RpiR"/>
</dbReference>
<dbReference type="InterPro" id="IPR001347">
    <property type="entry name" value="SIS_dom"/>
</dbReference>
<evidence type="ECO:0000313" key="7">
    <source>
        <dbReference type="Proteomes" id="UP000215137"/>
    </source>
</evidence>
<keyword evidence="2" id="KW-0238">DNA-binding</keyword>
<keyword evidence="3" id="KW-0804">Transcription</keyword>
<organism evidence="6 7">
    <name type="scientific">Cytobacillus kochii</name>
    <dbReference type="NCBI Taxonomy" id="859143"/>
    <lineage>
        <taxon>Bacteria</taxon>
        <taxon>Bacillati</taxon>
        <taxon>Bacillota</taxon>
        <taxon>Bacilli</taxon>
        <taxon>Bacillales</taxon>
        <taxon>Bacillaceae</taxon>
        <taxon>Cytobacillus</taxon>
    </lineage>
</organism>
<keyword evidence="7" id="KW-1185">Reference proteome</keyword>
<dbReference type="AlphaFoldDB" id="A0A248TMW3"/>
<feature type="domain" description="HTH rpiR-type" evidence="4">
    <location>
        <begin position="15"/>
        <end position="91"/>
    </location>
</feature>
<dbReference type="GO" id="GO:0097367">
    <property type="term" value="F:carbohydrate derivative binding"/>
    <property type="evidence" value="ECO:0007669"/>
    <property type="project" value="InterPro"/>
</dbReference>
<name>A0A248TMW3_9BACI</name>
<dbReference type="InterPro" id="IPR047640">
    <property type="entry name" value="RpiR-like"/>
</dbReference>
<keyword evidence="1" id="KW-0805">Transcription regulation</keyword>
<dbReference type="GO" id="GO:0003677">
    <property type="term" value="F:DNA binding"/>
    <property type="evidence" value="ECO:0007669"/>
    <property type="project" value="UniProtKB-KW"/>
</dbReference>
<dbReference type="InterPro" id="IPR009057">
    <property type="entry name" value="Homeodomain-like_sf"/>
</dbReference>
<dbReference type="Gene3D" id="1.10.10.10">
    <property type="entry name" value="Winged helix-like DNA-binding domain superfamily/Winged helix DNA-binding domain"/>
    <property type="match status" value="1"/>
</dbReference>
<dbReference type="InterPro" id="IPR035472">
    <property type="entry name" value="RpiR-like_SIS"/>
</dbReference>
<dbReference type="Pfam" id="PF01380">
    <property type="entry name" value="SIS"/>
    <property type="match status" value="1"/>
</dbReference>
<dbReference type="PROSITE" id="PS51071">
    <property type="entry name" value="HTH_RPIR"/>
    <property type="match status" value="1"/>
</dbReference>
<evidence type="ECO:0000256" key="3">
    <source>
        <dbReference type="ARBA" id="ARBA00023163"/>
    </source>
</evidence>
<evidence type="ECO:0000313" key="6">
    <source>
        <dbReference type="EMBL" id="ASV69553.1"/>
    </source>
</evidence>
<dbReference type="GO" id="GO:0003700">
    <property type="term" value="F:DNA-binding transcription factor activity"/>
    <property type="evidence" value="ECO:0007669"/>
    <property type="project" value="InterPro"/>
</dbReference>
<dbReference type="GO" id="GO:1901135">
    <property type="term" value="P:carbohydrate derivative metabolic process"/>
    <property type="evidence" value="ECO:0007669"/>
    <property type="project" value="InterPro"/>
</dbReference>
<proteinExistence type="predicted"/>
<feature type="domain" description="SIS" evidence="5">
    <location>
        <begin position="138"/>
        <end position="275"/>
    </location>
</feature>
<dbReference type="Pfam" id="PF01418">
    <property type="entry name" value="HTH_6"/>
    <property type="match status" value="1"/>
</dbReference>
<dbReference type="PANTHER" id="PTHR30514:SF18">
    <property type="entry name" value="RPIR-FAMILY TRANSCRIPTIONAL REGULATOR"/>
    <property type="match status" value="1"/>
</dbReference>
<dbReference type="Gene3D" id="3.40.50.10490">
    <property type="entry name" value="Glucose-6-phosphate isomerase like protein, domain 1"/>
    <property type="match status" value="1"/>
</dbReference>
<dbReference type="InterPro" id="IPR036388">
    <property type="entry name" value="WH-like_DNA-bd_sf"/>
</dbReference>
<dbReference type="PROSITE" id="PS51464">
    <property type="entry name" value="SIS"/>
    <property type="match status" value="1"/>
</dbReference>
<evidence type="ECO:0008006" key="8">
    <source>
        <dbReference type="Google" id="ProtNLM"/>
    </source>
</evidence>
<evidence type="ECO:0000256" key="2">
    <source>
        <dbReference type="ARBA" id="ARBA00023125"/>
    </source>
</evidence>
<accession>A0A248TMW3</accession>
<sequence>MHKKYRLHFGVGVQVNLKEVITGSYEKLSKTQQKLASYLLDNYQDIAVLSASELGKKAGVSETTVIRFCYRIGLSGYTQLQKEVREQLFHDKSSLDSYIQMKQPFVGEPHFLEKVMNMDAERITQAIQTIDEAKFDLTIEQLKSAQKIYIIGARTSFAAASWLAFTLGLVKDDVHLIRTESDDLLKILHSMDETSVVVSISFHRYVKSTTDFTKQAKRRNAKVVGITDTPLSPLKNNVDILIPLFSGKKPTLDSTPVLFSFLNALIAAMMTENKGSFKEEKDYYDKVFHDYFESS</sequence>
<dbReference type="InterPro" id="IPR046348">
    <property type="entry name" value="SIS_dom_sf"/>
</dbReference>
<dbReference type="PANTHER" id="PTHR30514">
    <property type="entry name" value="GLUCOKINASE"/>
    <property type="match status" value="1"/>
</dbReference>
<reference evidence="6 7" key="1">
    <citation type="submission" date="2017-08" db="EMBL/GenBank/DDBJ databases">
        <title>Complete Genome Sequence of Bacillus kochii Oregon-R-modENCODE STRAIN BDGP4, isolated from Drosophila melanogaster gut.</title>
        <authorList>
            <person name="Wan K.H."/>
            <person name="Yu C."/>
            <person name="Park S."/>
            <person name="Hammonds A.S."/>
            <person name="Booth B.W."/>
            <person name="Celniker S.E."/>
        </authorList>
    </citation>
    <scope>NUCLEOTIDE SEQUENCE [LARGE SCALE GENOMIC DNA]</scope>
    <source>
        <strain evidence="6 7">BDGP4</strain>
    </source>
</reference>
<protein>
    <recommendedName>
        <fullName evidence="8">Transcriptional regulator</fullName>
    </recommendedName>
</protein>
<dbReference type="CDD" id="cd05013">
    <property type="entry name" value="SIS_RpiR"/>
    <property type="match status" value="1"/>
</dbReference>